<keyword evidence="3" id="KW-1185">Reference proteome</keyword>
<dbReference type="SUPFAM" id="SSF53474">
    <property type="entry name" value="alpha/beta-Hydrolases"/>
    <property type="match status" value="1"/>
</dbReference>
<gene>
    <name evidence="2" type="ORF">RI844_00365</name>
</gene>
<name>A0ABZ0GQQ5_9GAMM</name>
<reference evidence="2 3" key="1">
    <citation type="submission" date="2023-09" db="EMBL/GenBank/DDBJ databases">
        <authorList>
            <person name="Qi X."/>
        </authorList>
    </citation>
    <scope>NUCLEOTIDE SEQUENCE [LARGE SCALE GENOMIC DNA]</scope>
    <source>
        <strain evidence="2 3">S1-1</strain>
    </source>
</reference>
<dbReference type="InterPro" id="IPR050266">
    <property type="entry name" value="AB_hydrolase_sf"/>
</dbReference>
<feature type="domain" description="AB hydrolase-1" evidence="1">
    <location>
        <begin position="22"/>
        <end position="255"/>
    </location>
</feature>
<dbReference type="EMBL" id="CP136600">
    <property type="protein sequence ID" value="WOH37731.1"/>
    <property type="molecule type" value="Genomic_DNA"/>
</dbReference>
<dbReference type="InterPro" id="IPR000073">
    <property type="entry name" value="AB_hydrolase_1"/>
</dbReference>
<dbReference type="RefSeq" id="WP_348396509.1">
    <property type="nucleotide sequence ID" value="NZ_CP136600.1"/>
</dbReference>
<evidence type="ECO:0000313" key="3">
    <source>
        <dbReference type="Proteomes" id="UP001301442"/>
    </source>
</evidence>
<dbReference type="InterPro" id="IPR029058">
    <property type="entry name" value="AB_hydrolase_fold"/>
</dbReference>
<dbReference type="Pfam" id="PF12697">
    <property type="entry name" value="Abhydrolase_6"/>
    <property type="match status" value="1"/>
</dbReference>
<dbReference type="GO" id="GO:0016787">
    <property type="term" value="F:hydrolase activity"/>
    <property type="evidence" value="ECO:0007669"/>
    <property type="project" value="UniProtKB-KW"/>
</dbReference>
<evidence type="ECO:0000259" key="1">
    <source>
        <dbReference type="Pfam" id="PF12697"/>
    </source>
</evidence>
<keyword evidence="2" id="KW-0378">Hydrolase</keyword>
<proteinExistence type="predicted"/>
<dbReference type="Proteomes" id="UP001301442">
    <property type="component" value="Chromosome"/>
</dbReference>
<organism evidence="2 3">
    <name type="scientific">Thalassotalea fonticola</name>
    <dbReference type="NCBI Taxonomy" id="3065649"/>
    <lineage>
        <taxon>Bacteria</taxon>
        <taxon>Pseudomonadati</taxon>
        <taxon>Pseudomonadota</taxon>
        <taxon>Gammaproteobacteria</taxon>
        <taxon>Alteromonadales</taxon>
        <taxon>Colwelliaceae</taxon>
        <taxon>Thalassotalea</taxon>
    </lineage>
</organism>
<dbReference type="PRINTS" id="PR00111">
    <property type="entry name" value="ABHYDROLASE"/>
</dbReference>
<evidence type="ECO:0000313" key="2">
    <source>
        <dbReference type="EMBL" id="WOH37731.1"/>
    </source>
</evidence>
<dbReference type="PANTHER" id="PTHR43798">
    <property type="entry name" value="MONOACYLGLYCEROL LIPASE"/>
    <property type="match status" value="1"/>
</dbReference>
<dbReference type="Gene3D" id="3.40.50.1820">
    <property type="entry name" value="alpha/beta hydrolase"/>
    <property type="match status" value="1"/>
</dbReference>
<sequence>MSNLEKHNSGVFVKGNLNGEAVVILHSSLSSSGQWRTLEFKLKDDCLTINIDLLGYGRAPQVDNPNSYNLDTEYVRIMNAVENVIGTKPFHLVGHSFGGANALKIAVQNPKRILSLSMFEPVAFHLLEEGTQVRQQVVDFAAVVASSSAEQAARHFTDTWNRKGFFDKLPSKMQQLMMADIDKVNLDFVGLISEKYTLEDCRKITCPVALIHGSHSQEISGEVIKRLLNVFPNVIEYEIQAGHMAPISHADEVADIIISSIKQR</sequence>
<protein>
    <submittedName>
        <fullName evidence="2">Alpha/beta hydrolase</fullName>
    </submittedName>
</protein>
<accession>A0ABZ0GQQ5</accession>